<organism evidence="6 7">
    <name type="scientific">Vanrija humicola</name>
    <name type="common">Yeast</name>
    <name type="synonym">Cryptococcus humicola</name>
    <dbReference type="NCBI Taxonomy" id="5417"/>
    <lineage>
        <taxon>Eukaryota</taxon>
        <taxon>Fungi</taxon>
        <taxon>Dikarya</taxon>
        <taxon>Basidiomycota</taxon>
        <taxon>Agaricomycotina</taxon>
        <taxon>Tremellomycetes</taxon>
        <taxon>Trichosporonales</taxon>
        <taxon>Trichosporonaceae</taxon>
        <taxon>Vanrija</taxon>
    </lineage>
</organism>
<keyword evidence="4 5" id="KW-0472">Membrane</keyword>
<feature type="transmembrane region" description="Helical" evidence="5">
    <location>
        <begin position="198"/>
        <end position="223"/>
    </location>
</feature>
<comment type="subcellular location">
    <subcellularLocation>
        <location evidence="1 5">Membrane</location>
        <topology evidence="1 5">Multi-pass membrane protein</topology>
    </subcellularLocation>
</comment>
<dbReference type="Proteomes" id="UP000473826">
    <property type="component" value="Unassembled WGS sequence"/>
</dbReference>
<proteinExistence type="inferred from homology"/>
<dbReference type="GO" id="GO:0016020">
    <property type="term" value="C:membrane"/>
    <property type="evidence" value="ECO:0007669"/>
    <property type="project" value="UniProtKB-SubCell"/>
</dbReference>
<evidence type="ECO:0000313" key="6">
    <source>
        <dbReference type="EMBL" id="TXT15829.1"/>
    </source>
</evidence>
<comment type="similarity">
    <text evidence="5">Belongs to the PRA1 family.</text>
</comment>
<dbReference type="PANTHER" id="PTHR19317:SF0">
    <property type="entry name" value="PRENYLATED RAB ACCEPTOR PROTEIN 1"/>
    <property type="match status" value="1"/>
</dbReference>
<reference evidence="6 7" key="1">
    <citation type="journal article" date="2019" name="PLoS Genet.">
        <title>Convergent evolution of linked mating-type loci in basidiomycete fungi.</title>
        <authorList>
            <person name="Sun S."/>
            <person name="Coelho M.A."/>
            <person name="Heitman J."/>
            <person name="Nowrousian M."/>
        </authorList>
    </citation>
    <scope>NUCLEOTIDE SEQUENCE [LARGE SCALE GENOMIC DNA]</scope>
    <source>
        <strain evidence="6 7">CBS 4282</strain>
    </source>
</reference>
<accession>A0A7D8V5E8</accession>
<dbReference type="AlphaFoldDB" id="A0A7D8V5E8"/>
<evidence type="ECO:0000256" key="5">
    <source>
        <dbReference type="RuleBase" id="RU363107"/>
    </source>
</evidence>
<evidence type="ECO:0000256" key="1">
    <source>
        <dbReference type="ARBA" id="ARBA00004141"/>
    </source>
</evidence>
<dbReference type="InterPro" id="IPR004895">
    <property type="entry name" value="Prenylated_rab_accept_PRA1"/>
</dbReference>
<keyword evidence="2 5" id="KW-0812">Transmembrane</keyword>
<keyword evidence="7" id="KW-1185">Reference proteome</keyword>
<feature type="transmembrane region" description="Helical" evidence="5">
    <location>
        <begin position="146"/>
        <end position="178"/>
    </location>
</feature>
<evidence type="ECO:0000256" key="2">
    <source>
        <dbReference type="ARBA" id="ARBA00022692"/>
    </source>
</evidence>
<gene>
    <name evidence="6" type="ORF">VHUM_00332</name>
</gene>
<evidence type="ECO:0000313" key="7">
    <source>
        <dbReference type="Proteomes" id="UP000473826"/>
    </source>
</evidence>
<name>A0A7D8V5E8_VANHU</name>
<dbReference type="Pfam" id="PF03208">
    <property type="entry name" value="PRA1"/>
    <property type="match status" value="1"/>
</dbReference>
<dbReference type="GO" id="GO:0005794">
    <property type="term" value="C:Golgi apparatus"/>
    <property type="evidence" value="ECO:0007669"/>
    <property type="project" value="TreeGrafter"/>
</dbReference>
<comment type="caution">
    <text evidence="6">The sequence shown here is derived from an EMBL/GenBank/DDBJ whole genome shotgun (WGS) entry which is preliminary data.</text>
</comment>
<keyword evidence="3 5" id="KW-1133">Transmembrane helix</keyword>
<protein>
    <recommendedName>
        <fullName evidence="5">PRA1 family protein</fullName>
    </recommendedName>
</protein>
<evidence type="ECO:0000256" key="3">
    <source>
        <dbReference type="ARBA" id="ARBA00022989"/>
    </source>
</evidence>
<dbReference type="EMBL" id="QKWK01000001">
    <property type="protein sequence ID" value="TXT15829.1"/>
    <property type="molecule type" value="Genomic_DNA"/>
</dbReference>
<dbReference type="OrthoDB" id="63113at2759"/>
<evidence type="ECO:0000256" key="4">
    <source>
        <dbReference type="ARBA" id="ARBA00023136"/>
    </source>
</evidence>
<sequence>MHAAHAAAALGAVVAARIVPQPSHTTDLHRSHPRLLAISKLCLAGSHVARSHRRRVLAAAAALVHSTPHHPPWSSCSASPNHSRTSAWVVSPALLPCTNSHTQEKRLSGLRPAADFFDHRQLSRPRDLNDATQRITYNSRHFYGNYLVVILVLALYALLTNPLLLIALGIFAGGFAAINKFGADPVEVGNAVITQKTLYIALFVVGLPILFFASPLGVFFWLVGSSSILIIGHAVLMEPGLESEYSGVESV</sequence>
<dbReference type="PANTHER" id="PTHR19317">
    <property type="entry name" value="PRENYLATED RAB ACCEPTOR 1-RELATED"/>
    <property type="match status" value="1"/>
</dbReference>